<name>A0A9N9I160_9GLOM</name>
<sequence>YLSLRKARVLGGHGRKPKYLALEQELIKYVKEKRDEGLSVTTHMISTRAK</sequence>
<comment type="caution">
    <text evidence="1">The sequence shown here is derived from an EMBL/GenBank/DDBJ whole genome shotgun (WGS) entry which is preliminary data.</text>
</comment>
<keyword evidence="2" id="KW-1185">Reference proteome</keyword>
<gene>
    <name evidence="1" type="ORF">DERYTH_LOCUS13933</name>
</gene>
<dbReference type="AlphaFoldDB" id="A0A9N9I160"/>
<dbReference type="OrthoDB" id="5874990at2759"/>
<feature type="non-terminal residue" evidence="1">
    <location>
        <position position="1"/>
    </location>
</feature>
<reference evidence="1" key="1">
    <citation type="submission" date="2021-06" db="EMBL/GenBank/DDBJ databases">
        <authorList>
            <person name="Kallberg Y."/>
            <person name="Tangrot J."/>
            <person name="Rosling A."/>
        </authorList>
    </citation>
    <scope>NUCLEOTIDE SEQUENCE</scope>
    <source>
        <strain evidence="1">MA453B</strain>
    </source>
</reference>
<evidence type="ECO:0000313" key="1">
    <source>
        <dbReference type="EMBL" id="CAG8715887.1"/>
    </source>
</evidence>
<organism evidence="1 2">
    <name type="scientific">Dentiscutata erythropus</name>
    <dbReference type="NCBI Taxonomy" id="1348616"/>
    <lineage>
        <taxon>Eukaryota</taxon>
        <taxon>Fungi</taxon>
        <taxon>Fungi incertae sedis</taxon>
        <taxon>Mucoromycota</taxon>
        <taxon>Glomeromycotina</taxon>
        <taxon>Glomeromycetes</taxon>
        <taxon>Diversisporales</taxon>
        <taxon>Gigasporaceae</taxon>
        <taxon>Dentiscutata</taxon>
    </lineage>
</organism>
<evidence type="ECO:0000313" key="2">
    <source>
        <dbReference type="Proteomes" id="UP000789405"/>
    </source>
</evidence>
<accession>A0A9N9I160</accession>
<dbReference type="EMBL" id="CAJVPY010010140">
    <property type="protein sequence ID" value="CAG8715887.1"/>
    <property type="molecule type" value="Genomic_DNA"/>
</dbReference>
<dbReference type="Proteomes" id="UP000789405">
    <property type="component" value="Unassembled WGS sequence"/>
</dbReference>
<proteinExistence type="predicted"/>
<protein>
    <submittedName>
        <fullName evidence="1">8552_t:CDS:1</fullName>
    </submittedName>
</protein>